<dbReference type="Pfam" id="PF13279">
    <property type="entry name" value="4HBT_2"/>
    <property type="match status" value="1"/>
</dbReference>
<dbReference type="Gene3D" id="3.10.129.10">
    <property type="entry name" value="Hotdog Thioesterase"/>
    <property type="match status" value="1"/>
</dbReference>
<dbReference type="CDD" id="cd00586">
    <property type="entry name" value="4HBT"/>
    <property type="match status" value="1"/>
</dbReference>
<dbReference type="OrthoDB" id="3467114at2"/>
<dbReference type="InterPro" id="IPR029069">
    <property type="entry name" value="HotDog_dom_sf"/>
</dbReference>
<protein>
    <submittedName>
        <fullName evidence="1">Acyl-CoA thioesterase</fullName>
    </submittedName>
</protein>
<dbReference type="SUPFAM" id="SSF54637">
    <property type="entry name" value="Thioesterase/thiol ester dehydrase-isomerase"/>
    <property type="match status" value="1"/>
</dbReference>
<organism evidence="1 2">
    <name type="scientific">Arthrobacter terricola</name>
    <dbReference type="NCBI Taxonomy" id="2547396"/>
    <lineage>
        <taxon>Bacteria</taxon>
        <taxon>Bacillati</taxon>
        <taxon>Actinomycetota</taxon>
        <taxon>Actinomycetes</taxon>
        <taxon>Micrococcales</taxon>
        <taxon>Micrococcaceae</taxon>
        <taxon>Arthrobacter</taxon>
    </lineage>
</organism>
<evidence type="ECO:0000313" key="1">
    <source>
        <dbReference type="EMBL" id="TDF93427.1"/>
    </source>
</evidence>
<name>A0A4R5KGH8_9MICC</name>
<proteinExistence type="predicted"/>
<accession>A0A4R5KGH8</accession>
<gene>
    <name evidence="1" type="ORF">E1809_16080</name>
</gene>
<sequence>MSGTNPRASVTRAVEWVDTDASGHQHNSAIMRWVEAAEAELFLRTLKLPDYFPTVPRIHQEIHFKAKLWFGQQITATVGVAKLGRTSMTYAFEIHGHSNDGQPGALAAFGTVTVAHVPLGSSKAQPWPSAVVEAVASREGAVAPGERTAM</sequence>
<dbReference type="RefSeq" id="WP_133205252.1">
    <property type="nucleotide sequence ID" value="NZ_SMRU01000019.1"/>
</dbReference>
<dbReference type="EMBL" id="SMRU01000019">
    <property type="protein sequence ID" value="TDF93427.1"/>
    <property type="molecule type" value="Genomic_DNA"/>
</dbReference>
<comment type="caution">
    <text evidence="1">The sequence shown here is derived from an EMBL/GenBank/DDBJ whole genome shotgun (WGS) entry which is preliminary data.</text>
</comment>
<dbReference type="Proteomes" id="UP000295511">
    <property type="component" value="Unassembled WGS sequence"/>
</dbReference>
<reference evidence="1 2" key="1">
    <citation type="submission" date="2019-03" db="EMBL/GenBank/DDBJ databases">
        <title>Whole genome sequence of Arthrobacter sp JH1-1.</title>
        <authorList>
            <person name="Trinh H.N."/>
        </authorList>
    </citation>
    <scope>NUCLEOTIDE SEQUENCE [LARGE SCALE GENOMIC DNA]</scope>
    <source>
        <strain evidence="1 2">JH1-1</strain>
    </source>
</reference>
<keyword evidence="2" id="KW-1185">Reference proteome</keyword>
<dbReference type="AlphaFoldDB" id="A0A4R5KGH8"/>
<evidence type="ECO:0000313" key="2">
    <source>
        <dbReference type="Proteomes" id="UP000295511"/>
    </source>
</evidence>